<dbReference type="CDD" id="cd00959">
    <property type="entry name" value="DeoC"/>
    <property type="match status" value="1"/>
</dbReference>
<sequence>MDLNTFIDHTLLTPTATEKDIQTLCEEAVSFKFYAVCVNTCYVKFAKEQLAGSEVKVAATVGFPLGASSSKAKITEAEEAVKAGADEIDMVINLGYAKDGHWEKVKNEIAAIKKAIGDSVLKVIIETCYLSEHEIRKACETAMEANADFVKTSTGFGSRGASFDDVKIMKEVVGEKLKIKASGGIRDAGTAKKYIELGVSRIGTSSGKKIVSEA</sequence>
<comment type="function">
    <text evidence="6 7">Catalyzes a reversible aldol reaction between acetaldehyde and D-glyceraldehyde 3-phosphate to generate 2-deoxy-D-ribose 5-phosphate.</text>
</comment>
<reference evidence="9" key="1">
    <citation type="submission" date="2018-03" db="EMBL/GenBank/DDBJ databases">
        <title>Gramella fulva sp. nov., isolated from a dry surface of tidal flat.</title>
        <authorList>
            <person name="Hwang S.H."/>
            <person name="Hwang W.M."/>
            <person name="Kang K."/>
            <person name="Ahn T.-Y."/>
        </authorList>
    </citation>
    <scope>NUCLEOTIDE SEQUENCE [LARGE SCALE GENOMIC DNA]</scope>
    <source>
        <strain evidence="9">SH35</strain>
    </source>
</reference>
<feature type="active site" description="Schiff-base intermediate with acetaldehyde" evidence="7">
    <location>
        <position position="151"/>
    </location>
</feature>
<dbReference type="InterPro" id="IPR013785">
    <property type="entry name" value="Aldolase_TIM"/>
</dbReference>
<evidence type="ECO:0000256" key="5">
    <source>
        <dbReference type="ARBA" id="ARBA00048791"/>
    </source>
</evidence>
<dbReference type="SMART" id="SM01133">
    <property type="entry name" value="DeoC"/>
    <property type="match status" value="1"/>
</dbReference>
<evidence type="ECO:0000313" key="9">
    <source>
        <dbReference type="Proteomes" id="UP000241507"/>
    </source>
</evidence>
<dbReference type="Pfam" id="PF01791">
    <property type="entry name" value="DeoC"/>
    <property type="match status" value="1"/>
</dbReference>
<keyword evidence="9" id="KW-1185">Reference proteome</keyword>
<evidence type="ECO:0000256" key="4">
    <source>
        <dbReference type="ARBA" id="ARBA00023270"/>
    </source>
</evidence>
<organism evidence="8 9">
    <name type="scientific">Christiangramia fulva</name>
    <dbReference type="NCBI Taxonomy" id="2126553"/>
    <lineage>
        <taxon>Bacteria</taxon>
        <taxon>Pseudomonadati</taxon>
        <taxon>Bacteroidota</taxon>
        <taxon>Flavobacteriia</taxon>
        <taxon>Flavobacteriales</taxon>
        <taxon>Flavobacteriaceae</taxon>
        <taxon>Christiangramia</taxon>
    </lineage>
</organism>
<dbReference type="RefSeq" id="WP_107011139.1">
    <property type="nucleotide sequence ID" value="NZ_CP028136.1"/>
</dbReference>
<dbReference type="EC" id="4.1.2.4" evidence="7"/>
<keyword evidence="3 7" id="KW-0456">Lyase</keyword>
<comment type="catalytic activity">
    <reaction evidence="5 7">
        <text>2-deoxy-D-ribose 5-phosphate = D-glyceraldehyde 3-phosphate + acetaldehyde</text>
        <dbReference type="Rhea" id="RHEA:12821"/>
        <dbReference type="ChEBI" id="CHEBI:15343"/>
        <dbReference type="ChEBI" id="CHEBI:59776"/>
        <dbReference type="ChEBI" id="CHEBI:62877"/>
        <dbReference type="EC" id="4.1.2.4"/>
    </reaction>
</comment>
<dbReference type="UniPathway" id="UPA00002">
    <property type="reaction ID" value="UER00468"/>
</dbReference>
<dbReference type="GO" id="GO:0006018">
    <property type="term" value="P:2-deoxyribose 1-phosphate catabolic process"/>
    <property type="evidence" value="ECO:0007669"/>
    <property type="project" value="UniProtKB-UniRule"/>
</dbReference>
<comment type="subcellular location">
    <subcellularLocation>
        <location evidence="7">Cytoplasm</location>
    </subcellularLocation>
</comment>
<keyword evidence="4 7" id="KW-0704">Schiff base</keyword>
<dbReference type="GO" id="GO:0009264">
    <property type="term" value="P:deoxyribonucleotide catabolic process"/>
    <property type="evidence" value="ECO:0007669"/>
    <property type="project" value="UniProtKB-UniRule"/>
</dbReference>
<evidence type="ECO:0000256" key="3">
    <source>
        <dbReference type="ARBA" id="ARBA00023239"/>
    </source>
</evidence>
<dbReference type="InterPro" id="IPR002915">
    <property type="entry name" value="DeoC/FbaB/LacD_aldolase"/>
</dbReference>
<evidence type="ECO:0000256" key="2">
    <source>
        <dbReference type="ARBA" id="ARBA00022490"/>
    </source>
</evidence>
<dbReference type="AlphaFoldDB" id="A0A2R3Z252"/>
<dbReference type="KEGG" id="grs:C7S20_03300"/>
<dbReference type="GO" id="GO:0016052">
    <property type="term" value="P:carbohydrate catabolic process"/>
    <property type="evidence" value="ECO:0007669"/>
    <property type="project" value="TreeGrafter"/>
</dbReference>
<accession>A0A2R3Z252</accession>
<feature type="active site" description="Proton donor/acceptor" evidence="7">
    <location>
        <position position="89"/>
    </location>
</feature>
<comment type="pathway">
    <text evidence="7">Carbohydrate degradation; 2-deoxy-D-ribose 1-phosphate degradation; D-glyceraldehyde 3-phosphate and acetaldehyde from 2-deoxy-alpha-D-ribose 1-phosphate: step 2/2.</text>
</comment>
<evidence type="ECO:0000256" key="6">
    <source>
        <dbReference type="ARBA" id="ARBA00056337"/>
    </source>
</evidence>
<gene>
    <name evidence="7 8" type="primary">deoC</name>
    <name evidence="8" type="ORF">C7S20_03300</name>
</gene>
<evidence type="ECO:0000313" key="8">
    <source>
        <dbReference type="EMBL" id="AVR44361.1"/>
    </source>
</evidence>
<keyword evidence="2 7" id="KW-0963">Cytoplasm</keyword>
<dbReference type="GO" id="GO:0004139">
    <property type="term" value="F:deoxyribose-phosphate aldolase activity"/>
    <property type="evidence" value="ECO:0007669"/>
    <property type="project" value="UniProtKB-UniRule"/>
</dbReference>
<name>A0A2R3Z252_9FLAO</name>
<dbReference type="GO" id="GO:0005737">
    <property type="term" value="C:cytoplasm"/>
    <property type="evidence" value="ECO:0007669"/>
    <property type="project" value="UniProtKB-SubCell"/>
</dbReference>
<dbReference type="FunFam" id="3.20.20.70:FF:000044">
    <property type="entry name" value="Deoxyribose-phosphate aldolase"/>
    <property type="match status" value="1"/>
</dbReference>
<evidence type="ECO:0000256" key="7">
    <source>
        <dbReference type="HAMAP-Rule" id="MF_00114"/>
    </source>
</evidence>
<dbReference type="NCBIfam" id="TIGR00126">
    <property type="entry name" value="deoC"/>
    <property type="match status" value="1"/>
</dbReference>
<dbReference type="InterPro" id="IPR011343">
    <property type="entry name" value="DeoC"/>
</dbReference>
<comment type="similarity">
    <text evidence="1 7">Belongs to the DeoC/FbaB aldolase family. DeoC type 1 subfamily.</text>
</comment>
<dbReference type="InterPro" id="IPR028581">
    <property type="entry name" value="DeoC_typeI"/>
</dbReference>
<dbReference type="Gene3D" id="3.20.20.70">
    <property type="entry name" value="Aldolase class I"/>
    <property type="match status" value="1"/>
</dbReference>
<dbReference type="HAMAP" id="MF_00114">
    <property type="entry name" value="DeoC_type1"/>
    <property type="match status" value="1"/>
</dbReference>
<proteinExistence type="inferred from homology"/>
<dbReference type="Proteomes" id="UP000241507">
    <property type="component" value="Chromosome"/>
</dbReference>
<dbReference type="PANTHER" id="PTHR10889">
    <property type="entry name" value="DEOXYRIBOSE-PHOSPHATE ALDOLASE"/>
    <property type="match status" value="1"/>
</dbReference>
<dbReference type="PIRSF" id="PIRSF001357">
    <property type="entry name" value="DeoC"/>
    <property type="match status" value="1"/>
</dbReference>
<dbReference type="PANTHER" id="PTHR10889:SF1">
    <property type="entry name" value="DEOXYRIBOSE-PHOSPHATE ALDOLASE"/>
    <property type="match status" value="1"/>
</dbReference>
<evidence type="ECO:0000256" key="1">
    <source>
        <dbReference type="ARBA" id="ARBA00010936"/>
    </source>
</evidence>
<protein>
    <recommendedName>
        <fullName evidence="7">Deoxyribose-phosphate aldolase</fullName>
        <shortName evidence="7">DERA</shortName>
        <ecNumber evidence="7">4.1.2.4</ecNumber>
    </recommendedName>
    <alternativeName>
        <fullName evidence="7">2-deoxy-D-ribose 5-phosphate aldolase</fullName>
    </alternativeName>
    <alternativeName>
        <fullName evidence="7">Phosphodeoxyriboaldolase</fullName>
        <shortName evidence="7">Deoxyriboaldolase</shortName>
    </alternativeName>
</protein>
<dbReference type="OrthoDB" id="9778711at2"/>
<feature type="active site" description="Proton donor/acceptor" evidence="7">
    <location>
        <position position="180"/>
    </location>
</feature>
<dbReference type="SUPFAM" id="SSF51569">
    <property type="entry name" value="Aldolase"/>
    <property type="match status" value="1"/>
</dbReference>
<dbReference type="EMBL" id="CP028136">
    <property type="protein sequence ID" value="AVR44361.1"/>
    <property type="molecule type" value="Genomic_DNA"/>
</dbReference>